<reference evidence="1" key="1">
    <citation type="submission" date="2010-08" db="EMBL/GenBank/DDBJ databases">
        <authorList>
            <person name="Muzny D."/>
            <person name="Qin X."/>
            <person name="Deng J."/>
            <person name="Jiang H."/>
            <person name="Liu Y."/>
            <person name="Qu J."/>
            <person name="Song X.-Z."/>
            <person name="Zhang L."/>
            <person name="Thornton R."/>
            <person name="Coyle M."/>
            <person name="Francisco L."/>
            <person name="Jackson L."/>
            <person name="Javaid M."/>
            <person name="Korchina V."/>
            <person name="Kovar C."/>
            <person name="Mata R."/>
            <person name="Mathew T."/>
            <person name="Ngo R."/>
            <person name="Nguyen L."/>
            <person name="Nguyen N."/>
            <person name="Okwuonu G."/>
            <person name="Ongeri F."/>
            <person name="Pham C."/>
            <person name="Simmons D."/>
            <person name="Wilczek-Boney K."/>
            <person name="Hale W."/>
            <person name="Jakkamsetti A."/>
            <person name="Pham P."/>
            <person name="Ruth R."/>
            <person name="San Lucas F."/>
            <person name="Warren J."/>
            <person name="Zhang J."/>
            <person name="Zhao Z."/>
            <person name="Zhou C."/>
            <person name="Zhu D."/>
            <person name="Lee S."/>
            <person name="Bess C."/>
            <person name="Blankenburg K."/>
            <person name="Forbes L."/>
            <person name="Fu Q."/>
            <person name="Gubbala S."/>
            <person name="Hirani K."/>
            <person name="Jayaseelan J.C."/>
            <person name="Lara F."/>
            <person name="Munidasa M."/>
            <person name="Palculict T."/>
            <person name="Patil S."/>
            <person name="Pu L.-L."/>
            <person name="Saada N."/>
            <person name="Tang L."/>
            <person name="Weissenberger G."/>
            <person name="Zhu Y."/>
            <person name="Hemphill L."/>
            <person name="Shang Y."/>
            <person name="Youmans B."/>
            <person name="Ayvaz T."/>
            <person name="Ross M."/>
            <person name="Santibanez J."/>
            <person name="Aqrawi P."/>
            <person name="Gross S."/>
            <person name="Joshi V."/>
            <person name="Fowler G."/>
            <person name="Nazareth L."/>
            <person name="Reid J."/>
            <person name="Worley K."/>
            <person name="Petrosino J."/>
            <person name="Highlander S."/>
            <person name="Gibbs R."/>
        </authorList>
    </citation>
    <scope>NUCLEOTIDE SEQUENCE [LARGE SCALE GENOMIC DNA]</scope>
    <source>
        <strain evidence="1">ATCC 35239</strain>
    </source>
</reference>
<name>E0QPD6_9ACTO</name>
<dbReference type="STRING" id="871571.HMPREF0580_0751"/>
<protein>
    <submittedName>
        <fullName evidence="1">Uncharacterized protein</fullName>
    </submittedName>
</protein>
<evidence type="ECO:0000313" key="1">
    <source>
        <dbReference type="EMBL" id="EFM46569.1"/>
    </source>
</evidence>
<keyword evidence="2" id="KW-1185">Reference proteome</keyword>
<dbReference type="HOGENOM" id="CLU_3119921_0_0_11"/>
<dbReference type="AlphaFoldDB" id="E0QPD6"/>
<proteinExistence type="predicted"/>
<gene>
    <name evidence="1" type="ORF">HMPREF0580_0751</name>
</gene>
<evidence type="ECO:0000313" key="2">
    <source>
        <dbReference type="Proteomes" id="UP000003045"/>
    </source>
</evidence>
<comment type="caution">
    <text evidence="1">The sequence shown here is derived from an EMBL/GenBank/DDBJ whole genome shotgun (WGS) entry which is preliminary data.</text>
</comment>
<dbReference type="EMBL" id="AEET01000017">
    <property type="protein sequence ID" value="EFM46569.1"/>
    <property type="molecule type" value="Genomic_DNA"/>
</dbReference>
<organism evidence="1 2">
    <name type="scientific">Mobiluncus mulieris ATCC 35239</name>
    <dbReference type="NCBI Taxonomy" id="871571"/>
    <lineage>
        <taxon>Bacteria</taxon>
        <taxon>Bacillati</taxon>
        <taxon>Actinomycetota</taxon>
        <taxon>Actinomycetes</taxon>
        <taxon>Actinomycetales</taxon>
        <taxon>Actinomycetaceae</taxon>
        <taxon>Mobiluncus</taxon>
    </lineage>
</organism>
<dbReference type="Proteomes" id="UP000003045">
    <property type="component" value="Unassembled WGS sequence"/>
</dbReference>
<accession>E0QPD6</accession>
<sequence length="50" mass="5621">MTELRGSLRGFRGFRVSGIPGFRVFRGFGVRGNPFLRQIYGEIRSGLAKC</sequence>